<dbReference type="InterPro" id="IPR003879">
    <property type="entry name" value="Butyrophylin_SPRY"/>
</dbReference>
<gene>
    <name evidence="3" type="primary">LOC115821594</name>
</gene>
<dbReference type="PRINTS" id="PR01407">
    <property type="entry name" value="BUTYPHLNCDUF"/>
</dbReference>
<dbReference type="InParanoid" id="A0A6J2WA80"/>
<sequence>MEIQIQTQDTESQIKKEFEKLHQFLREEEAARIAALREEEACKIQTVKRHIEKMNGEITSLSDAIRDLQEMTSLTDIPFLQVKTKYTECYSRAQCTLQDPQMLSGALINVAKHLGNLKFRVWEKMQDIVQYTPVILDPNTAHRKLVLSEDLTSVRYTDTERRLPDNPERYDMYTYVLSSEGFTTGRHSWDVEVEDNTNWSVGVAVESGGRKGENLWDGVWCVWYLDGEYRARSPGGSWTRLASRVKLDKIRVELDCNGGRVSFFGPGHYAHIHTFTQVFTGTIFPLFLNHCEFFPLSILPVEQQRL</sequence>
<dbReference type="SMART" id="SM00449">
    <property type="entry name" value="SPRY"/>
    <property type="match status" value="1"/>
</dbReference>
<evidence type="ECO:0000313" key="3">
    <source>
        <dbReference type="RefSeq" id="XP_030641264.1"/>
    </source>
</evidence>
<dbReference type="PANTHER" id="PTHR24103">
    <property type="entry name" value="E3 UBIQUITIN-PROTEIN LIGASE TRIM"/>
    <property type="match status" value="1"/>
</dbReference>
<dbReference type="PROSITE" id="PS50188">
    <property type="entry name" value="B302_SPRY"/>
    <property type="match status" value="1"/>
</dbReference>
<dbReference type="Pfam" id="PF13765">
    <property type="entry name" value="PRY"/>
    <property type="match status" value="1"/>
</dbReference>
<dbReference type="AlphaFoldDB" id="A0A6J2WA80"/>
<keyword evidence="2" id="KW-1185">Reference proteome</keyword>
<dbReference type="SUPFAM" id="SSF49899">
    <property type="entry name" value="Concanavalin A-like lectins/glucanases"/>
    <property type="match status" value="1"/>
</dbReference>
<name>A0A6J2WA80_CHACN</name>
<protein>
    <submittedName>
        <fullName evidence="3">Zinc-binding protein A33-like</fullName>
    </submittedName>
</protein>
<feature type="domain" description="B30.2/SPRY" evidence="1">
    <location>
        <begin position="114"/>
        <end position="305"/>
    </location>
</feature>
<dbReference type="GeneID" id="115821594"/>
<dbReference type="InterPro" id="IPR006574">
    <property type="entry name" value="PRY"/>
</dbReference>
<dbReference type="InterPro" id="IPR003877">
    <property type="entry name" value="SPRY_dom"/>
</dbReference>
<organism evidence="2 3">
    <name type="scientific">Chanos chanos</name>
    <name type="common">Milkfish</name>
    <name type="synonym">Mugil chanos</name>
    <dbReference type="NCBI Taxonomy" id="29144"/>
    <lineage>
        <taxon>Eukaryota</taxon>
        <taxon>Metazoa</taxon>
        <taxon>Chordata</taxon>
        <taxon>Craniata</taxon>
        <taxon>Vertebrata</taxon>
        <taxon>Euteleostomi</taxon>
        <taxon>Actinopterygii</taxon>
        <taxon>Neopterygii</taxon>
        <taxon>Teleostei</taxon>
        <taxon>Ostariophysi</taxon>
        <taxon>Gonorynchiformes</taxon>
        <taxon>Chanidae</taxon>
        <taxon>Chanos</taxon>
    </lineage>
</organism>
<dbReference type="Proteomes" id="UP000504632">
    <property type="component" value="Chromosome 9"/>
</dbReference>
<evidence type="ECO:0000313" key="2">
    <source>
        <dbReference type="Proteomes" id="UP000504632"/>
    </source>
</evidence>
<dbReference type="Pfam" id="PF00622">
    <property type="entry name" value="SPRY"/>
    <property type="match status" value="1"/>
</dbReference>
<dbReference type="InterPro" id="IPR050143">
    <property type="entry name" value="TRIM/RBCC"/>
</dbReference>
<dbReference type="RefSeq" id="XP_030641264.1">
    <property type="nucleotide sequence ID" value="XM_030785404.1"/>
</dbReference>
<proteinExistence type="predicted"/>
<dbReference type="CDD" id="cd12893">
    <property type="entry name" value="SPRY_PRY_TRIM35"/>
    <property type="match status" value="1"/>
</dbReference>
<dbReference type="OrthoDB" id="654191at2759"/>
<dbReference type="InterPro" id="IPR013320">
    <property type="entry name" value="ConA-like_dom_sf"/>
</dbReference>
<evidence type="ECO:0000259" key="1">
    <source>
        <dbReference type="PROSITE" id="PS50188"/>
    </source>
</evidence>
<accession>A0A6J2WA80</accession>
<reference evidence="3" key="1">
    <citation type="submission" date="2025-08" db="UniProtKB">
        <authorList>
            <consortium name="RefSeq"/>
        </authorList>
    </citation>
    <scope>IDENTIFICATION</scope>
</reference>
<dbReference type="SMART" id="SM00589">
    <property type="entry name" value="PRY"/>
    <property type="match status" value="1"/>
</dbReference>
<dbReference type="InterPro" id="IPR043136">
    <property type="entry name" value="B30.2/SPRY_sf"/>
</dbReference>
<dbReference type="Gene3D" id="2.60.120.920">
    <property type="match status" value="1"/>
</dbReference>
<dbReference type="InterPro" id="IPR001870">
    <property type="entry name" value="B30.2/SPRY"/>
</dbReference>